<dbReference type="OrthoDB" id="10610567at2759"/>
<dbReference type="AlphaFoldDB" id="A0A9W7GAV5"/>
<accession>A0A9W7GAV5</accession>
<protein>
    <submittedName>
        <fullName evidence="2">Uncharacterized protein</fullName>
    </submittedName>
</protein>
<feature type="compositionally biased region" description="Basic residues" evidence="1">
    <location>
        <begin position="80"/>
        <end position="89"/>
    </location>
</feature>
<comment type="caution">
    <text evidence="2">The sequence shown here is derived from an EMBL/GenBank/DDBJ whole genome shotgun (WGS) entry which is preliminary data.</text>
</comment>
<name>A0A9W7GAV5_9STRA</name>
<dbReference type="EMBL" id="BRYA01001055">
    <property type="protein sequence ID" value="GMI38292.1"/>
    <property type="molecule type" value="Genomic_DNA"/>
</dbReference>
<gene>
    <name evidence="2" type="ORF">TrCOL_g821</name>
</gene>
<proteinExistence type="predicted"/>
<evidence type="ECO:0000256" key="1">
    <source>
        <dbReference type="SAM" id="MobiDB-lite"/>
    </source>
</evidence>
<dbReference type="Proteomes" id="UP001165065">
    <property type="component" value="Unassembled WGS sequence"/>
</dbReference>
<sequence length="125" mass="13585">MPLQTTTVGNVMKNVFGSSSVSTRLRYLANRMIGLMIEAEVKFIVSSVKSRADIPPSSKRKKTPALSAVPEPDAVEGSGKKGKKPRRRRINLNDIQEVCGEWNRNVDVYALAIEATKGKGEVGGV</sequence>
<organism evidence="2 3">
    <name type="scientific">Triparma columacea</name>
    <dbReference type="NCBI Taxonomy" id="722753"/>
    <lineage>
        <taxon>Eukaryota</taxon>
        <taxon>Sar</taxon>
        <taxon>Stramenopiles</taxon>
        <taxon>Ochrophyta</taxon>
        <taxon>Bolidophyceae</taxon>
        <taxon>Parmales</taxon>
        <taxon>Triparmaceae</taxon>
        <taxon>Triparma</taxon>
    </lineage>
</organism>
<reference evidence="3" key="1">
    <citation type="journal article" date="2023" name="Commun. Biol.">
        <title>Genome analysis of Parmales, the sister group of diatoms, reveals the evolutionary specialization of diatoms from phago-mixotrophs to photoautotrophs.</title>
        <authorList>
            <person name="Ban H."/>
            <person name="Sato S."/>
            <person name="Yoshikawa S."/>
            <person name="Yamada K."/>
            <person name="Nakamura Y."/>
            <person name="Ichinomiya M."/>
            <person name="Sato N."/>
            <person name="Blanc-Mathieu R."/>
            <person name="Endo H."/>
            <person name="Kuwata A."/>
            <person name="Ogata H."/>
        </authorList>
    </citation>
    <scope>NUCLEOTIDE SEQUENCE [LARGE SCALE GENOMIC DNA]</scope>
</reference>
<evidence type="ECO:0000313" key="2">
    <source>
        <dbReference type="EMBL" id="GMI38292.1"/>
    </source>
</evidence>
<feature type="region of interest" description="Disordered" evidence="1">
    <location>
        <begin position="50"/>
        <end position="89"/>
    </location>
</feature>
<evidence type="ECO:0000313" key="3">
    <source>
        <dbReference type="Proteomes" id="UP001165065"/>
    </source>
</evidence>
<keyword evidence="3" id="KW-1185">Reference proteome</keyword>